<evidence type="ECO:0000256" key="1">
    <source>
        <dbReference type="ARBA" id="ARBA00004651"/>
    </source>
</evidence>
<feature type="transmembrane region" description="Helical" evidence="6">
    <location>
        <begin position="79"/>
        <end position="97"/>
    </location>
</feature>
<feature type="transmembrane region" description="Helical" evidence="6">
    <location>
        <begin position="414"/>
        <end position="432"/>
    </location>
</feature>
<name>A0ABW6WFC9_9ACTN</name>
<evidence type="ECO:0000256" key="2">
    <source>
        <dbReference type="ARBA" id="ARBA00022475"/>
    </source>
</evidence>
<feature type="transmembrane region" description="Helical" evidence="6">
    <location>
        <begin position="49"/>
        <end position="73"/>
    </location>
</feature>
<feature type="transmembrane region" description="Helical" evidence="6">
    <location>
        <begin position="288"/>
        <end position="310"/>
    </location>
</feature>
<evidence type="ECO:0000256" key="5">
    <source>
        <dbReference type="ARBA" id="ARBA00023136"/>
    </source>
</evidence>
<comment type="subcellular location">
    <subcellularLocation>
        <location evidence="1">Cell membrane</location>
        <topology evidence="1">Multi-pass membrane protein</topology>
    </subcellularLocation>
</comment>
<proteinExistence type="predicted"/>
<reference evidence="7 8" key="1">
    <citation type="submission" date="2024-10" db="EMBL/GenBank/DDBJ databases">
        <title>The Natural Products Discovery Center: Release of the First 8490 Sequenced Strains for Exploring Actinobacteria Biosynthetic Diversity.</title>
        <authorList>
            <person name="Kalkreuter E."/>
            <person name="Kautsar S.A."/>
            <person name="Yang D."/>
            <person name="Bader C.D."/>
            <person name="Teijaro C.N."/>
            <person name="Fluegel L."/>
            <person name="Davis C.M."/>
            <person name="Simpson J.R."/>
            <person name="Lauterbach L."/>
            <person name="Steele A.D."/>
            <person name="Gui C."/>
            <person name="Meng S."/>
            <person name="Li G."/>
            <person name="Viehrig K."/>
            <person name="Ye F."/>
            <person name="Su P."/>
            <person name="Kiefer A.F."/>
            <person name="Nichols A."/>
            <person name="Cepeda A.J."/>
            <person name="Yan W."/>
            <person name="Fan B."/>
            <person name="Jiang Y."/>
            <person name="Adhikari A."/>
            <person name="Zheng C.-J."/>
            <person name="Schuster L."/>
            <person name="Cowan T.M."/>
            <person name="Smanski M.J."/>
            <person name="Chevrette M.G."/>
            <person name="De Carvalho L.P.S."/>
            <person name="Shen B."/>
        </authorList>
    </citation>
    <scope>NUCLEOTIDE SEQUENCE [LARGE SCALE GENOMIC DNA]</scope>
    <source>
        <strain evidence="7 8">NPDC000087</strain>
    </source>
</reference>
<organism evidence="7 8">
    <name type="scientific">Paractinoplanes globisporus</name>
    <dbReference type="NCBI Taxonomy" id="113565"/>
    <lineage>
        <taxon>Bacteria</taxon>
        <taxon>Bacillati</taxon>
        <taxon>Actinomycetota</taxon>
        <taxon>Actinomycetes</taxon>
        <taxon>Micromonosporales</taxon>
        <taxon>Micromonosporaceae</taxon>
        <taxon>Paractinoplanes</taxon>
    </lineage>
</organism>
<comment type="caution">
    <text evidence="7">The sequence shown here is derived from an EMBL/GenBank/DDBJ whole genome shotgun (WGS) entry which is preliminary data.</text>
</comment>
<evidence type="ECO:0000313" key="8">
    <source>
        <dbReference type="Proteomes" id="UP001602245"/>
    </source>
</evidence>
<feature type="transmembrane region" description="Helical" evidence="6">
    <location>
        <begin position="196"/>
        <end position="220"/>
    </location>
</feature>
<evidence type="ECO:0000256" key="4">
    <source>
        <dbReference type="ARBA" id="ARBA00022989"/>
    </source>
</evidence>
<evidence type="ECO:0000256" key="6">
    <source>
        <dbReference type="SAM" id="Phobius"/>
    </source>
</evidence>
<evidence type="ECO:0000313" key="7">
    <source>
        <dbReference type="EMBL" id="MFF5291045.1"/>
    </source>
</evidence>
<dbReference type="SUPFAM" id="SSF103473">
    <property type="entry name" value="MFS general substrate transporter"/>
    <property type="match status" value="1"/>
</dbReference>
<dbReference type="Proteomes" id="UP001602245">
    <property type="component" value="Unassembled WGS sequence"/>
</dbReference>
<dbReference type="RefSeq" id="WP_387696901.1">
    <property type="nucleotide sequence ID" value="NZ_JBIAZU010000003.1"/>
</dbReference>
<dbReference type="Gene3D" id="1.20.1250.20">
    <property type="entry name" value="MFS general substrate transporter like domains"/>
    <property type="match status" value="1"/>
</dbReference>
<feature type="transmembrane region" description="Helical" evidence="6">
    <location>
        <begin position="345"/>
        <end position="364"/>
    </location>
</feature>
<feature type="transmembrane region" description="Helical" evidence="6">
    <location>
        <begin position="117"/>
        <end position="138"/>
    </location>
</feature>
<accession>A0ABW6WFC9</accession>
<feature type="transmembrane region" description="Helical" evidence="6">
    <location>
        <begin position="385"/>
        <end position="408"/>
    </location>
</feature>
<keyword evidence="3 6" id="KW-0812">Transmembrane</keyword>
<dbReference type="PANTHER" id="PTHR23513">
    <property type="entry name" value="INTEGRAL MEMBRANE EFFLUX PROTEIN-RELATED"/>
    <property type="match status" value="1"/>
</dbReference>
<dbReference type="InterPro" id="IPR036259">
    <property type="entry name" value="MFS_trans_sf"/>
</dbReference>
<keyword evidence="5 6" id="KW-0472">Membrane</keyword>
<dbReference type="PANTHER" id="PTHR23513:SF6">
    <property type="entry name" value="MAJOR FACILITATOR SUPERFAMILY ASSOCIATED DOMAIN-CONTAINING PROTEIN"/>
    <property type="match status" value="1"/>
</dbReference>
<keyword evidence="2" id="KW-1003">Cell membrane</keyword>
<dbReference type="EMBL" id="JBIAZU010000003">
    <property type="protein sequence ID" value="MFF5291045.1"/>
    <property type="molecule type" value="Genomic_DNA"/>
</dbReference>
<dbReference type="InterPro" id="IPR011701">
    <property type="entry name" value="MFS"/>
</dbReference>
<sequence>MGTVLRRGVTLVSRPGLWKVPAVPTTESSAPDTAVPSGAGWRRDFQRRWAAFAASEFGSAFGYSALPIVAVLVLGASDFQVSLLTVLAGLVSAAAALPLGPWIERHRKLPVMVGTDLLRFAAVGSVPVAAYFGVLTYWQLCLVATVQMAARLAFDSAGVAQLRTMVPAAHRADANGRFETTVWTANAVGPAAGGVLISWLGATVTMVLDSVSFLVSALTLRGLRTREPAPFTDGPRHHWLKDITAGWRFIFAHRGLAALFWNSLVFGGCIMAVVPLLAVFVLRDLGFAAWQYGLISGVSSVAGIVGSLLVKPLRSRLGERRTLLLAGVGRNLWLGLLPLAPASTLGLILVMASEFLLVLFAGMFSPSFATYRMNVTDDAHMSRVVMAWSVSNKIVQPVFIAAAGALAAMTSARTALAVLAVVLLGGIALLPWRTGIRR</sequence>
<feature type="transmembrane region" description="Helical" evidence="6">
    <location>
        <begin position="258"/>
        <end position="282"/>
    </location>
</feature>
<protein>
    <submittedName>
        <fullName evidence="7">MFS transporter</fullName>
    </submittedName>
</protein>
<keyword evidence="8" id="KW-1185">Reference proteome</keyword>
<dbReference type="CDD" id="cd06173">
    <property type="entry name" value="MFS_MefA_like"/>
    <property type="match status" value="1"/>
</dbReference>
<feature type="transmembrane region" description="Helical" evidence="6">
    <location>
        <begin position="322"/>
        <end position="339"/>
    </location>
</feature>
<dbReference type="Pfam" id="PF07690">
    <property type="entry name" value="MFS_1"/>
    <property type="match status" value="1"/>
</dbReference>
<evidence type="ECO:0000256" key="3">
    <source>
        <dbReference type="ARBA" id="ARBA00022692"/>
    </source>
</evidence>
<gene>
    <name evidence="7" type="ORF">ACFY35_16510</name>
</gene>
<keyword evidence="4 6" id="KW-1133">Transmembrane helix</keyword>